<dbReference type="GO" id="GO:0016747">
    <property type="term" value="F:acyltransferase activity, transferring groups other than amino-acyl groups"/>
    <property type="evidence" value="ECO:0007669"/>
    <property type="project" value="InterPro"/>
</dbReference>
<organism evidence="4 5">
    <name type="scientific">Tengunoibacter tsumagoiensis</name>
    <dbReference type="NCBI Taxonomy" id="2014871"/>
    <lineage>
        <taxon>Bacteria</taxon>
        <taxon>Bacillati</taxon>
        <taxon>Chloroflexota</taxon>
        <taxon>Ktedonobacteria</taxon>
        <taxon>Ktedonobacterales</taxon>
        <taxon>Dictyobacteraceae</taxon>
        <taxon>Tengunoibacter</taxon>
    </lineage>
</organism>
<sequence>MRRSMRSASEGYDELKLRPATKDDRDAIFHVRKLFEGPEMTPETLGNHLQSLDLEKQTRVVESSEGTLIGYAELWQRRPGWFTPQIWVHPLSQRRGLGMKLLQALEVCAFSFSDETPCTLLAQPSGAGRAADHLLEKRGYFLQSTYEVRELTMRTAPAPIGSVPGIQIRSFVPAQDAQKAFEADNEAFLDQKGYISRTFELWSQRLKLHADDFDPTLCFLAWDEEHVAGGVYNHIERGVGEVMHLGVRRPFRKRGVGTALMRYSLAEYYQRGITTVHLTVDADSLTQAHLLYERLGFQVKDTYRNYIYELSKREQRAQ</sequence>
<dbReference type="InterPro" id="IPR016181">
    <property type="entry name" value="Acyl_CoA_acyltransferase"/>
</dbReference>
<feature type="domain" description="N-acetyltransferase" evidence="3">
    <location>
        <begin position="15"/>
        <end position="158"/>
    </location>
</feature>
<dbReference type="SUPFAM" id="SSF55729">
    <property type="entry name" value="Acyl-CoA N-acyltransferases (Nat)"/>
    <property type="match status" value="2"/>
</dbReference>
<gene>
    <name evidence="4" type="ORF">KTT_54670</name>
</gene>
<dbReference type="Gene3D" id="3.40.630.30">
    <property type="match status" value="1"/>
</dbReference>
<reference evidence="5" key="1">
    <citation type="submission" date="2018-12" db="EMBL/GenBank/DDBJ databases">
        <title>Tengunoibacter tsumagoiensis gen. nov., sp. nov., Dictyobacter kobayashii sp. nov., D. alpinus sp. nov., and D. joshuensis sp. nov. and description of Dictyobacteraceae fam. nov. within the order Ktedonobacterales isolated from Tengu-no-mugimeshi.</title>
        <authorList>
            <person name="Wang C.M."/>
            <person name="Zheng Y."/>
            <person name="Sakai Y."/>
            <person name="Toyoda A."/>
            <person name="Minakuchi Y."/>
            <person name="Abe K."/>
            <person name="Yokota A."/>
            <person name="Yabe S."/>
        </authorList>
    </citation>
    <scope>NUCLEOTIDE SEQUENCE [LARGE SCALE GENOMIC DNA]</scope>
    <source>
        <strain evidence="5">Uno3</strain>
    </source>
</reference>
<dbReference type="PROSITE" id="PS51186">
    <property type="entry name" value="GNAT"/>
    <property type="match status" value="2"/>
</dbReference>
<dbReference type="PANTHER" id="PTHR43877:SF5">
    <property type="entry name" value="BLL8307 PROTEIN"/>
    <property type="match status" value="1"/>
</dbReference>
<dbReference type="AlphaFoldDB" id="A0A402A929"/>
<evidence type="ECO:0000256" key="2">
    <source>
        <dbReference type="ARBA" id="ARBA00023315"/>
    </source>
</evidence>
<dbReference type="InterPro" id="IPR050832">
    <property type="entry name" value="Bact_Acetyltransf"/>
</dbReference>
<protein>
    <recommendedName>
        <fullName evidence="3">N-acetyltransferase domain-containing protein</fullName>
    </recommendedName>
</protein>
<name>A0A402A929_9CHLR</name>
<accession>A0A402A929</accession>
<dbReference type="Pfam" id="PF00583">
    <property type="entry name" value="Acetyltransf_1"/>
    <property type="match status" value="2"/>
</dbReference>
<keyword evidence="2" id="KW-0012">Acyltransferase</keyword>
<evidence type="ECO:0000313" key="4">
    <source>
        <dbReference type="EMBL" id="GCE15608.1"/>
    </source>
</evidence>
<dbReference type="EMBL" id="BIFR01000002">
    <property type="protein sequence ID" value="GCE15608.1"/>
    <property type="molecule type" value="Genomic_DNA"/>
</dbReference>
<keyword evidence="5" id="KW-1185">Reference proteome</keyword>
<dbReference type="PANTHER" id="PTHR43877">
    <property type="entry name" value="AMINOALKYLPHOSPHONATE N-ACETYLTRANSFERASE-RELATED-RELATED"/>
    <property type="match status" value="1"/>
</dbReference>
<dbReference type="CDD" id="cd04301">
    <property type="entry name" value="NAT_SF"/>
    <property type="match status" value="2"/>
</dbReference>
<proteinExistence type="predicted"/>
<keyword evidence="1" id="KW-0808">Transferase</keyword>
<evidence type="ECO:0000256" key="1">
    <source>
        <dbReference type="ARBA" id="ARBA00022679"/>
    </source>
</evidence>
<feature type="domain" description="N-acetyltransferase" evidence="3">
    <location>
        <begin position="166"/>
        <end position="315"/>
    </location>
</feature>
<evidence type="ECO:0000313" key="5">
    <source>
        <dbReference type="Proteomes" id="UP000287352"/>
    </source>
</evidence>
<dbReference type="InterPro" id="IPR000182">
    <property type="entry name" value="GNAT_dom"/>
</dbReference>
<evidence type="ECO:0000259" key="3">
    <source>
        <dbReference type="PROSITE" id="PS51186"/>
    </source>
</evidence>
<comment type="caution">
    <text evidence="4">The sequence shown here is derived from an EMBL/GenBank/DDBJ whole genome shotgun (WGS) entry which is preliminary data.</text>
</comment>
<dbReference type="Proteomes" id="UP000287352">
    <property type="component" value="Unassembled WGS sequence"/>
</dbReference>